<feature type="signal peptide" evidence="6">
    <location>
        <begin position="1"/>
        <end position="23"/>
    </location>
</feature>
<gene>
    <name evidence="9" type="ORF">HR057_09665</name>
</gene>
<name>A0A8J8GHR6_9BACI</name>
<dbReference type="SUPFAM" id="SSF51445">
    <property type="entry name" value="(Trans)glycosidases"/>
    <property type="match status" value="1"/>
</dbReference>
<feature type="domain" description="SLH" evidence="7">
    <location>
        <begin position="361"/>
        <end position="425"/>
    </location>
</feature>
<keyword evidence="2 4" id="KW-0378">Hydrolase</keyword>
<evidence type="ECO:0000256" key="3">
    <source>
        <dbReference type="ARBA" id="ARBA00023295"/>
    </source>
</evidence>
<dbReference type="PROSITE" id="PS51910">
    <property type="entry name" value="GH18_2"/>
    <property type="match status" value="1"/>
</dbReference>
<dbReference type="PROSITE" id="PS01095">
    <property type="entry name" value="GH18_1"/>
    <property type="match status" value="1"/>
</dbReference>
<dbReference type="Proteomes" id="UP000625804">
    <property type="component" value="Unassembled WGS sequence"/>
</dbReference>
<feature type="chain" id="PRO_5035288107" evidence="6">
    <location>
        <begin position="24"/>
        <end position="548"/>
    </location>
</feature>
<evidence type="ECO:0000256" key="2">
    <source>
        <dbReference type="ARBA" id="ARBA00022801"/>
    </source>
</evidence>
<keyword evidence="1 6" id="KW-0732">Signal</keyword>
<dbReference type="Pfam" id="PF00704">
    <property type="entry name" value="Glyco_hydro_18"/>
    <property type="match status" value="1"/>
</dbReference>
<reference evidence="9" key="1">
    <citation type="submission" date="2020-06" db="EMBL/GenBank/DDBJ databases">
        <title>A novel thermopfilic bacterium from Erzurum, Turkey.</title>
        <authorList>
            <person name="Adiguzel A."/>
            <person name="Ay H."/>
            <person name="Baltaci M.O."/>
        </authorList>
    </citation>
    <scope>NUCLEOTIDE SEQUENCE</scope>
    <source>
        <strain evidence="9">P2</strain>
    </source>
</reference>
<dbReference type="RefSeq" id="WP_173731220.1">
    <property type="nucleotide sequence ID" value="NZ_JABTTE010000011.1"/>
</dbReference>
<dbReference type="InterPro" id="IPR001579">
    <property type="entry name" value="Glyco_hydro_18_chit_AS"/>
</dbReference>
<proteinExistence type="inferred from homology"/>
<dbReference type="GO" id="GO:0008061">
    <property type="term" value="F:chitin binding"/>
    <property type="evidence" value="ECO:0007669"/>
    <property type="project" value="InterPro"/>
</dbReference>
<dbReference type="GO" id="GO:0005975">
    <property type="term" value="P:carbohydrate metabolic process"/>
    <property type="evidence" value="ECO:0007669"/>
    <property type="project" value="InterPro"/>
</dbReference>
<evidence type="ECO:0000313" key="9">
    <source>
        <dbReference type="EMBL" id="NSL52018.1"/>
    </source>
</evidence>
<dbReference type="InterPro" id="IPR017853">
    <property type="entry name" value="GH"/>
</dbReference>
<dbReference type="GO" id="GO:0004553">
    <property type="term" value="F:hydrolase activity, hydrolyzing O-glycosyl compounds"/>
    <property type="evidence" value="ECO:0007669"/>
    <property type="project" value="InterPro"/>
</dbReference>
<dbReference type="InterPro" id="IPR001119">
    <property type="entry name" value="SLH_dom"/>
</dbReference>
<organism evidence="9 10">
    <name type="scientific">Calidifontibacillus erzurumensis</name>
    <dbReference type="NCBI Taxonomy" id="2741433"/>
    <lineage>
        <taxon>Bacteria</taxon>
        <taxon>Bacillati</taxon>
        <taxon>Bacillota</taxon>
        <taxon>Bacilli</taxon>
        <taxon>Bacillales</taxon>
        <taxon>Bacillaceae</taxon>
        <taxon>Calidifontibacillus/Schinkia group</taxon>
        <taxon>Calidifontibacillus</taxon>
    </lineage>
</organism>
<accession>A0A8J8GHR6</accession>
<dbReference type="InterPro" id="IPR029070">
    <property type="entry name" value="Chitinase_insertion_sf"/>
</dbReference>
<evidence type="ECO:0000256" key="6">
    <source>
        <dbReference type="SAM" id="SignalP"/>
    </source>
</evidence>
<dbReference type="PANTHER" id="PTHR46066">
    <property type="entry name" value="CHITINASE DOMAIN-CONTAINING PROTEIN 1 FAMILY MEMBER"/>
    <property type="match status" value="1"/>
</dbReference>
<evidence type="ECO:0000259" key="8">
    <source>
        <dbReference type="PROSITE" id="PS51910"/>
    </source>
</evidence>
<keyword evidence="3 4" id="KW-0326">Glycosidase</keyword>
<dbReference type="Pfam" id="PF00395">
    <property type="entry name" value="SLH"/>
    <property type="match status" value="3"/>
</dbReference>
<dbReference type="InterPro" id="IPR011583">
    <property type="entry name" value="Chitinase_II/V-like_cat"/>
</dbReference>
<evidence type="ECO:0000259" key="7">
    <source>
        <dbReference type="PROSITE" id="PS51272"/>
    </source>
</evidence>
<protein>
    <submittedName>
        <fullName evidence="9">S-layer homology domain-containing protein</fullName>
    </submittedName>
</protein>
<dbReference type="SMART" id="SM00636">
    <property type="entry name" value="Glyco_18"/>
    <property type="match status" value="1"/>
</dbReference>
<comment type="similarity">
    <text evidence="5">Belongs to the glycosyl hydrolase 18 family.</text>
</comment>
<feature type="domain" description="SLH" evidence="7">
    <location>
        <begin position="490"/>
        <end position="548"/>
    </location>
</feature>
<evidence type="ECO:0000256" key="5">
    <source>
        <dbReference type="RuleBase" id="RU004453"/>
    </source>
</evidence>
<sequence length="548" mass="60933">MKKFTIFLSVIVLFALLPLTSGATPSKKFNMTYLFMSSATDPIKHVDMTNGALDQVSPKYFQVLDDGQLKVDVPSNAKTVIAELHKRGIKVVPFLANNWAKGEKVFADSEQIASQIVKTMNELNVDGINIDIEGLGPSHRDSFTNFIKTLDSKLPAGKTLSIAVAPNPWGTDKGWQGFYDYKALAQYADYLFVMTYDERGGGSKNHGPVASLSFIEKSINYALKNVAPEKIVLGIPFYGRVWNMEDVNDTLNQNANPVLGESISLNKIPSLLNTYDVTVVYDKSTESVKGTFTIKQGDPQFQLKSWQPPLKPGTYEVWFENETSLKAKLDLVRKYNLKGVGSWSLGQEDPAIWKEFRLWLDGLDFVDVGATHWAMESIAFVKEKGWMLGKGSLKTFKPNDSLTRAETAAILTRVLNIQLKEETASPFTDIGRTYQWASTNIEIVRQHGVMNGLSATTFGPGKALSREEMAAILDRIIGGQLSDDVEEPAPVSFKDQNTIASWAYPAVVRMSSYKVFSGYEDGTFKPKKEISRAEMAALLSRIANYFQK</sequence>
<dbReference type="InterPro" id="IPR001223">
    <property type="entry name" value="Glyco_hydro18_cat"/>
</dbReference>
<dbReference type="AlphaFoldDB" id="A0A8J8GHR6"/>
<dbReference type="Gene3D" id="3.20.20.80">
    <property type="entry name" value="Glycosidases"/>
    <property type="match status" value="1"/>
</dbReference>
<dbReference type="EMBL" id="JABTTE010000011">
    <property type="protein sequence ID" value="NSL52018.1"/>
    <property type="molecule type" value="Genomic_DNA"/>
</dbReference>
<evidence type="ECO:0000256" key="1">
    <source>
        <dbReference type="ARBA" id="ARBA00022729"/>
    </source>
</evidence>
<evidence type="ECO:0000256" key="4">
    <source>
        <dbReference type="RuleBase" id="RU000489"/>
    </source>
</evidence>
<feature type="domain" description="GH18" evidence="8">
    <location>
        <begin position="29"/>
        <end position="363"/>
    </location>
</feature>
<dbReference type="PANTHER" id="PTHR46066:SF2">
    <property type="entry name" value="CHITINASE DOMAIN-CONTAINING PROTEIN 1"/>
    <property type="match status" value="1"/>
</dbReference>
<feature type="domain" description="SLH" evidence="7">
    <location>
        <begin position="426"/>
        <end position="487"/>
    </location>
</feature>
<dbReference type="PROSITE" id="PS51272">
    <property type="entry name" value="SLH"/>
    <property type="match status" value="3"/>
</dbReference>
<dbReference type="Gene3D" id="3.10.50.10">
    <property type="match status" value="1"/>
</dbReference>
<evidence type="ECO:0000313" key="10">
    <source>
        <dbReference type="Proteomes" id="UP000625804"/>
    </source>
</evidence>
<comment type="caution">
    <text evidence="9">The sequence shown here is derived from an EMBL/GenBank/DDBJ whole genome shotgun (WGS) entry which is preliminary data.</text>
</comment>
<keyword evidence="10" id="KW-1185">Reference proteome</keyword>